<keyword evidence="3" id="KW-1185">Reference proteome</keyword>
<evidence type="ECO:0000313" key="2">
    <source>
        <dbReference type="EMBL" id="KAK1406388.1"/>
    </source>
</evidence>
<evidence type="ECO:0000313" key="3">
    <source>
        <dbReference type="Proteomes" id="UP001229421"/>
    </source>
</evidence>
<reference evidence="2" key="1">
    <citation type="journal article" date="2023" name="bioRxiv">
        <title>Improved chromosome-level genome assembly for marigold (Tagetes erecta).</title>
        <authorList>
            <person name="Jiang F."/>
            <person name="Yuan L."/>
            <person name="Wang S."/>
            <person name="Wang H."/>
            <person name="Xu D."/>
            <person name="Wang A."/>
            <person name="Fan W."/>
        </authorList>
    </citation>
    <scope>NUCLEOTIDE SEQUENCE</scope>
    <source>
        <strain evidence="2">WSJ</strain>
        <tissue evidence="2">Leaf</tissue>
    </source>
</reference>
<comment type="caution">
    <text evidence="2">The sequence shown here is derived from an EMBL/GenBank/DDBJ whole genome shotgun (WGS) entry which is preliminary data.</text>
</comment>
<dbReference type="AlphaFoldDB" id="A0AAD8JMA8"/>
<gene>
    <name evidence="2" type="ORF">QVD17_41683</name>
</gene>
<feature type="compositionally biased region" description="Basic residues" evidence="1">
    <location>
        <begin position="157"/>
        <end position="170"/>
    </location>
</feature>
<dbReference type="EMBL" id="JAUHHV010000012">
    <property type="protein sequence ID" value="KAK1406388.1"/>
    <property type="molecule type" value="Genomic_DNA"/>
</dbReference>
<organism evidence="2 3">
    <name type="scientific">Tagetes erecta</name>
    <name type="common">African marigold</name>
    <dbReference type="NCBI Taxonomy" id="13708"/>
    <lineage>
        <taxon>Eukaryota</taxon>
        <taxon>Viridiplantae</taxon>
        <taxon>Streptophyta</taxon>
        <taxon>Embryophyta</taxon>
        <taxon>Tracheophyta</taxon>
        <taxon>Spermatophyta</taxon>
        <taxon>Magnoliopsida</taxon>
        <taxon>eudicotyledons</taxon>
        <taxon>Gunneridae</taxon>
        <taxon>Pentapetalae</taxon>
        <taxon>asterids</taxon>
        <taxon>campanulids</taxon>
        <taxon>Asterales</taxon>
        <taxon>Asteraceae</taxon>
        <taxon>Asteroideae</taxon>
        <taxon>Heliantheae alliance</taxon>
        <taxon>Tageteae</taxon>
        <taxon>Tagetes</taxon>
    </lineage>
</organism>
<evidence type="ECO:0000256" key="1">
    <source>
        <dbReference type="SAM" id="MobiDB-lite"/>
    </source>
</evidence>
<proteinExistence type="predicted"/>
<name>A0AAD8JMA8_TARER</name>
<feature type="region of interest" description="Disordered" evidence="1">
    <location>
        <begin position="144"/>
        <end position="194"/>
    </location>
</feature>
<dbReference type="Proteomes" id="UP001229421">
    <property type="component" value="Unassembled WGS sequence"/>
</dbReference>
<protein>
    <submittedName>
        <fullName evidence="2">Uncharacterized protein</fullName>
    </submittedName>
</protein>
<accession>A0AAD8JMA8</accession>
<feature type="compositionally biased region" description="Basic and acidic residues" evidence="1">
    <location>
        <begin position="171"/>
        <end position="194"/>
    </location>
</feature>
<sequence length="194" mass="22514">MPVKAVCGDGLNSRNRRRWGIWMCGEMPVVTGEEEEEWWALAWLPIFQNCAEFQQLISEPKPFSRWIQTFEALRTKEQQAKVLFVFSEKMWPTDCRHFPAEKTNTTEVPYSSSFTMSSAQKSSPSMFNIDNVDSMLDFHSAKKEKEIASTPPTPRAVTRRSKSVAHKRKKGPESEDDFKSTEKHFHEMITDKYP</sequence>